<keyword evidence="1" id="KW-0732">Signal</keyword>
<dbReference type="OrthoDB" id="5454634at2"/>
<dbReference type="RefSeq" id="WP_160961165.1">
    <property type="nucleotide sequence ID" value="NZ_WVUD01000018.1"/>
</dbReference>
<evidence type="ECO:0000313" key="3">
    <source>
        <dbReference type="Proteomes" id="UP000482487"/>
    </source>
</evidence>
<dbReference type="EMBL" id="WVUD01000018">
    <property type="protein sequence ID" value="MYL83712.1"/>
    <property type="molecule type" value="Genomic_DNA"/>
</dbReference>
<dbReference type="AlphaFoldDB" id="A0A7C9MPL2"/>
<proteinExistence type="predicted"/>
<organism evidence="2 3">
    <name type="scientific">Solidesulfovibrio aerotolerans</name>
    <dbReference type="NCBI Taxonomy" id="295255"/>
    <lineage>
        <taxon>Bacteria</taxon>
        <taxon>Pseudomonadati</taxon>
        <taxon>Thermodesulfobacteriota</taxon>
        <taxon>Desulfovibrionia</taxon>
        <taxon>Desulfovibrionales</taxon>
        <taxon>Desulfovibrionaceae</taxon>
        <taxon>Solidesulfovibrio</taxon>
    </lineage>
</organism>
<dbReference type="PROSITE" id="PS51257">
    <property type="entry name" value="PROKAR_LIPOPROTEIN"/>
    <property type="match status" value="1"/>
</dbReference>
<sequence length="135" mass="14780">MARVAVSLVVGLLLLAGCAGKAASRPELAGTPTVYADVVQKPNPLLLGCFMRSRPSEFKRPNSYRYCLVEKGGKYAVYYDWRDGKSGEDHQGWMPFTIDGDKLISGSEPSAFVVKDGGVWHSYGGRDAVHRMLPE</sequence>
<dbReference type="Proteomes" id="UP000482487">
    <property type="component" value="Unassembled WGS sequence"/>
</dbReference>
<accession>A0A7C9MPL2</accession>
<evidence type="ECO:0008006" key="4">
    <source>
        <dbReference type="Google" id="ProtNLM"/>
    </source>
</evidence>
<feature type="signal peptide" evidence="1">
    <location>
        <begin position="1"/>
        <end position="22"/>
    </location>
</feature>
<evidence type="ECO:0000256" key="1">
    <source>
        <dbReference type="SAM" id="SignalP"/>
    </source>
</evidence>
<reference evidence="2 3" key="1">
    <citation type="submission" date="2020-01" db="EMBL/GenBank/DDBJ databases">
        <title>Genome sequence of Desulfovibrio aerotolerans DSM 16695(T).</title>
        <authorList>
            <person name="Karnachuk O."/>
            <person name="Avakyan M."/>
            <person name="Mardanov A."/>
            <person name="Kadnikov V."/>
            <person name="Ravin N."/>
        </authorList>
    </citation>
    <scope>NUCLEOTIDE SEQUENCE [LARGE SCALE GENOMIC DNA]</scope>
    <source>
        <strain evidence="2 3">DSM 16695</strain>
    </source>
</reference>
<comment type="caution">
    <text evidence="2">The sequence shown here is derived from an EMBL/GenBank/DDBJ whole genome shotgun (WGS) entry which is preliminary data.</text>
</comment>
<evidence type="ECO:0000313" key="2">
    <source>
        <dbReference type="EMBL" id="MYL83712.1"/>
    </source>
</evidence>
<feature type="chain" id="PRO_5028893869" description="Lipoprotein" evidence="1">
    <location>
        <begin position="23"/>
        <end position="135"/>
    </location>
</feature>
<protein>
    <recommendedName>
        <fullName evidence="4">Lipoprotein</fullName>
    </recommendedName>
</protein>
<gene>
    <name evidence="2" type="ORF">GTA51_11300</name>
</gene>
<keyword evidence="3" id="KW-1185">Reference proteome</keyword>
<name>A0A7C9MPL2_9BACT</name>